<dbReference type="GO" id="GO:0003723">
    <property type="term" value="F:RNA binding"/>
    <property type="evidence" value="ECO:0007669"/>
    <property type="project" value="TreeGrafter"/>
</dbReference>
<evidence type="ECO:0000256" key="5">
    <source>
        <dbReference type="ARBA" id="ARBA00022840"/>
    </source>
</evidence>
<dbReference type="InterPro" id="IPR011709">
    <property type="entry name" value="DEAD-box_helicase_OB_fold"/>
</dbReference>
<dbReference type="InterPro" id="IPR027417">
    <property type="entry name" value="P-loop_NTPase"/>
</dbReference>
<name>A0A0V0R193_PSEPJ</name>
<dbReference type="SMART" id="SM00847">
    <property type="entry name" value="HA2"/>
    <property type="match status" value="1"/>
</dbReference>
<feature type="region of interest" description="Disordered" evidence="9">
    <location>
        <begin position="114"/>
        <end position="135"/>
    </location>
</feature>
<keyword evidence="3 12" id="KW-0378">Hydrolase</keyword>
<gene>
    <name evidence="12" type="ORF">PPERSA_01686</name>
</gene>
<evidence type="ECO:0000259" key="10">
    <source>
        <dbReference type="PROSITE" id="PS51192"/>
    </source>
</evidence>
<evidence type="ECO:0000256" key="4">
    <source>
        <dbReference type="ARBA" id="ARBA00022806"/>
    </source>
</evidence>
<dbReference type="InterPro" id="IPR014001">
    <property type="entry name" value="Helicase_ATP-bd"/>
</dbReference>
<dbReference type="EMBL" id="LDAU01000073">
    <property type="protein sequence ID" value="KRX08141.1"/>
    <property type="molecule type" value="Genomic_DNA"/>
</dbReference>
<dbReference type="Pfam" id="PF21010">
    <property type="entry name" value="HA2_C"/>
    <property type="match status" value="1"/>
</dbReference>
<dbReference type="Pfam" id="PF00271">
    <property type="entry name" value="Helicase_C"/>
    <property type="match status" value="1"/>
</dbReference>
<dbReference type="Pfam" id="PF07717">
    <property type="entry name" value="OB_NTP_bind"/>
    <property type="match status" value="1"/>
</dbReference>
<evidence type="ECO:0000256" key="2">
    <source>
        <dbReference type="ARBA" id="ARBA00022741"/>
    </source>
</evidence>
<dbReference type="PROSITE" id="PS51192">
    <property type="entry name" value="HELICASE_ATP_BIND_1"/>
    <property type="match status" value="1"/>
</dbReference>
<dbReference type="SUPFAM" id="SSF52540">
    <property type="entry name" value="P-loop containing nucleoside triphosphate hydrolases"/>
    <property type="match status" value="1"/>
</dbReference>
<dbReference type="FunFam" id="3.40.50.300:FF:000145">
    <property type="entry name" value="probable ATP-dependent RNA helicase DHX40"/>
    <property type="match status" value="1"/>
</dbReference>
<comment type="caution">
    <text evidence="12">The sequence shown here is derived from an EMBL/GenBank/DDBJ whole genome shotgun (WGS) entry which is preliminary data.</text>
</comment>
<evidence type="ECO:0000256" key="1">
    <source>
        <dbReference type="ARBA" id="ARBA00012552"/>
    </source>
</evidence>
<evidence type="ECO:0000256" key="7">
    <source>
        <dbReference type="ARBA" id="ARBA00047984"/>
    </source>
</evidence>
<dbReference type="PANTHER" id="PTHR18934:SF91">
    <property type="entry name" value="PRE-MRNA-SPLICING FACTOR ATP-DEPENDENT RNA HELICASE PRP16"/>
    <property type="match status" value="1"/>
</dbReference>
<dbReference type="SMART" id="SM00487">
    <property type="entry name" value="DEXDc"/>
    <property type="match status" value="1"/>
</dbReference>
<dbReference type="GO" id="GO:0003724">
    <property type="term" value="F:RNA helicase activity"/>
    <property type="evidence" value="ECO:0007669"/>
    <property type="project" value="UniProtKB-EC"/>
</dbReference>
<dbReference type="EC" id="3.6.4.13" evidence="1"/>
<evidence type="ECO:0000259" key="11">
    <source>
        <dbReference type="PROSITE" id="PS51194"/>
    </source>
</evidence>
<dbReference type="OMA" id="EWRQATF"/>
<dbReference type="CDD" id="cd18791">
    <property type="entry name" value="SF2_C_RHA"/>
    <property type="match status" value="1"/>
</dbReference>
<comment type="catalytic activity">
    <reaction evidence="7">
        <text>ATP + H2O = ADP + phosphate + H(+)</text>
        <dbReference type="Rhea" id="RHEA:13065"/>
        <dbReference type="ChEBI" id="CHEBI:15377"/>
        <dbReference type="ChEBI" id="CHEBI:15378"/>
        <dbReference type="ChEBI" id="CHEBI:30616"/>
        <dbReference type="ChEBI" id="CHEBI:43474"/>
        <dbReference type="ChEBI" id="CHEBI:456216"/>
        <dbReference type="EC" id="3.6.4.13"/>
    </reaction>
</comment>
<dbReference type="Gene3D" id="3.40.50.300">
    <property type="entry name" value="P-loop containing nucleotide triphosphate hydrolases"/>
    <property type="match status" value="3"/>
</dbReference>
<evidence type="ECO:0000313" key="13">
    <source>
        <dbReference type="Proteomes" id="UP000054937"/>
    </source>
</evidence>
<dbReference type="OrthoDB" id="10253254at2759"/>
<dbReference type="Gene3D" id="1.20.120.1080">
    <property type="match status" value="1"/>
</dbReference>
<evidence type="ECO:0000256" key="8">
    <source>
        <dbReference type="SAM" id="Coils"/>
    </source>
</evidence>
<feature type="coiled-coil region" evidence="8">
    <location>
        <begin position="878"/>
        <end position="912"/>
    </location>
</feature>
<feature type="region of interest" description="Disordered" evidence="9">
    <location>
        <begin position="154"/>
        <end position="176"/>
    </location>
</feature>
<dbReference type="InterPro" id="IPR001650">
    <property type="entry name" value="Helicase_C-like"/>
</dbReference>
<evidence type="ECO:0000256" key="9">
    <source>
        <dbReference type="SAM" id="MobiDB-lite"/>
    </source>
</evidence>
<dbReference type="GO" id="GO:0005524">
    <property type="term" value="F:ATP binding"/>
    <property type="evidence" value="ECO:0007669"/>
    <property type="project" value="UniProtKB-KW"/>
</dbReference>
<feature type="region of interest" description="Disordered" evidence="9">
    <location>
        <begin position="1"/>
        <end position="35"/>
    </location>
</feature>
<dbReference type="InParanoid" id="A0A0V0R193"/>
<dbReference type="AlphaFoldDB" id="A0A0V0R193"/>
<keyword evidence="8" id="KW-0175">Coiled coil</keyword>
<evidence type="ECO:0000256" key="3">
    <source>
        <dbReference type="ARBA" id="ARBA00022801"/>
    </source>
</evidence>
<dbReference type="InterPro" id="IPR048333">
    <property type="entry name" value="HA2_WH"/>
</dbReference>
<dbReference type="Proteomes" id="UP000054937">
    <property type="component" value="Unassembled WGS sequence"/>
</dbReference>
<keyword evidence="2" id="KW-0547">Nucleotide-binding</keyword>
<feature type="domain" description="Helicase C-terminal" evidence="11">
    <location>
        <begin position="372"/>
        <end position="555"/>
    </location>
</feature>
<dbReference type="PROSITE" id="PS51194">
    <property type="entry name" value="HELICASE_CTER"/>
    <property type="match status" value="1"/>
</dbReference>
<feature type="compositionally biased region" description="Acidic residues" evidence="9">
    <location>
        <begin position="1"/>
        <end position="15"/>
    </location>
</feature>
<feature type="compositionally biased region" description="Basic and acidic residues" evidence="9">
    <location>
        <begin position="16"/>
        <end position="35"/>
    </location>
</feature>
<dbReference type="Pfam" id="PF04408">
    <property type="entry name" value="WHD_HA2"/>
    <property type="match status" value="1"/>
</dbReference>
<dbReference type="PANTHER" id="PTHR18934">
    <property type="entry name" value="ATP-DEPENDENT RNA HELICASE"/>
    <property type="match status" value="1"/>
</dbReference>
<keyword evidence="13" id="KW-1185">Reference proteome</keyword>
<keyword evidence="4" id="KW-0347">Helicase</keyword>
<dbReference type="GO" id="GO:0016787">
    <property type="term" value="F:hydrolase activity"/>
    <property type="evidence" value="ECO:0007669"/>
    <property type="project" value="UniProtKB-KW"/>
</dbReference>
<dbReference type="CDD" id="cd17917">
    <property type="entry name" value="DEXHc_RHA-like"/>
    <property type="match status" value="1"/>
</dbReference>
<reference evidence="12 13" key="1">
    <citation type="journal article" date="2015" name="Sci. Rep.">
        <title>Genome of the facultative scuticociliatosis pathogen Pseudocohnilembus persalinus provides insight into its virulence through horizontal gene transfer.</title>
        <authorList>
            <person name="Xiong J."/>
            <person name="Wang G."/>
            <person name="Cheng J."/>
            <person name="Tian M."/>
            <person name="Pan X."/>
            <person name="Warren A."/>
            <person name="Jiang C."/>
            <person name="Yuan D."/>
            <person name="Miao W."/>
        </authorList>
    </citation>
    <scope>NUCLEOTIDE SEQUENCE [LARGE SCALE GENOMIC DNA]</scope>
    <source>
        <strain evidence="12">36N120E</strain>
    </source>
</reference>
<keyword evidence="5" id="KW-0067">ATP-binding</keyword>
<evidence type="ECO:0000256" key="6">
    <source>
        <dbReference type="ARBA" id="ARBA00038040"/>
    </source>
</evidence>
<evidence type="ECO:0000313" key="12">
    <source>
        <dbReference type="EMBL" id="KRX08141.1"/>
    </source>
</evidence>
<proteinExistence type="inferred from homology"/>
<protein>
    <recommendedName>
        <fullName evidence="1">RNA helicase</fullName>
        <ecNumber evidence="1">3.6.4.13</ecNumber>
    </recommendedName>
</protein>
<dbReference type="Pfam" id="PF00270">
    <property type="entry name" value="DEAD"/>
    <property type="match status" value="1"/>
</dbReference>
<feature type="compositionally biased region" description="Basic and acidic residues" evidence="9">
    <location>
        <begin position="749"/>
        <end position="762"/>
    </location>
</feature>
<dbReference type="InterPro" id="IPR007502">
    <property type="entry name" value="Helicase-assoc_dom"/>
</dbReference>
<organism evidence="12 13">
    <name type="scientific">Pseudocohnilembus persalinus</name>
    <name type="common">Ciliate</name>
    <dbReference type="NCBI Taxonomy" id="266149"/>
    <lineage>
        <taxon>Eukaryota</taxon>
        <taxon>Sar</taxon>
        <taxon>Alveolata</taxon>
        <taxon>Ciliophora</taxon>
        <taxon>Intramacronucleata</taxon>
        <taxon>Oligohymenophorea</taxon>
        <taxon>Scuticociliatia</taxon>
        <taxon>Philasterida</taxon>
        <taxon>Pseudocohnilembidae</taxon>
        <taxon>Pseudocohnilembus</taxon>
    </lineage>
</organism>
<dbReference type="SMART" id="SM00490">
    <property type="entry name" value="HELICc"/>
    <property type="match status" value="1"/>
</dbReference>
<feature type="region of interest" description="Disordered" evidence="9">
    <location>
        <begin position="745"/>
        <end position="770"/>
    </location>
</feature>
<comment type="similarity">
    <text evidence="6">Belongs to the DEAD box helicase family. DEAH subfamily. PRP16 sub-subfamily.</text>
</comment>
<accession>A0A0V0R193</accession>
<sequence length="925" mass="108180">MEEEDDIVLNSDSEEEREKLQKKTEEEKKQEQMRKKEKLEEMAKFREQLPIQQFQSQIIEIVKKHDFCILTGDTGSGKSTQLPQYILDSLEIKNQIFHQIYQDKKIEAVRKGKEVQGEDGFPQVQSVQTVGEGEEKQDQELVVKVNQNIQNLQEKEQKEQEKENQKEQEKEIEKEKLIEQQDQQQKLLEKEGEQLDENQEKQKEIQKENEKLKESVKKDFFEKESLKIVITQPRRVAAISMARRICEERGEKLGDKVGYTIRFDDKSSENTHLKYVTDGILVRECLNDRDLSKYQVIILDEAHERSLSTDVLFALVKQAVKRRNGSLKLIVTSATLNTDQFSKFFENAPVLKMTGRSYPVDIKYTVKPGGRRVDEAVKAAIRMHLHEGPGDILIFLTGKEECEQGRRLCIQELQRLVANQREVPNALIYTLYGAQHHDEQQQVFKKAEQNTRKIIFSTNIAETSLTIDGIGFVIDCGYVKQKTFNPRTGMDALIIVPISRVEAIQRTGRAGRTQEGKCFRLYSEQFYREQMKENLTPEILRVNLANVILGLKDMKIHDVLNFDFMEKPDQDQILQALRQLYLLDAIDENGNITNLGHQMCRFPLEPSYSKSLITSILFGVEDKMLSLVSLLSSEQIWAKPPRAKEEEYKFFEQQSLKNMVLDGDHETLVTIMNRWRKNGYSEDFCRANFLNSRCLKMAENIKVQLKDIAKGTNLEICKPFYKNDPIYKIFKSAKLLDRDYLKRNPKHGYKNDDHHSKKEKKDKDKKKHKDEKIELTPTQVFKLAITHGFYFNTARKMNNSQEAYILVFSENGNIVEMDPQSVYVQKEYYPNYVIYTELGGTSVARGVIRLVSEIEQDWIQQYNEKYKKVDMFQLAGIITQNKQKLLEVRKKFEEEQEKKKEQELTKEQKKQLALQKLQERKKLKK</sequence>
<feature type="domain" description="Helicase ATP-binding" evidence="10">
    <location>
        <begin position="59"/>
        <end position="354"/>
    </location>
</feature>
<dbReference type="InterPro" id="IPR011545">
    <property type="entry name" value="DEAD/DEAH_box_helicase_dom"/>
</dbReference>